<proteinExistence type="inferred from homology"/>
<evidence type="ECO:0000256" key="3">
    <source>
        <dbReference type="ARBA" id="ARBA00022729"/>
    </source>
</evidence>
<evidence type="ECO:0000256" key="6">
    <source>
        <dbReference type="ARBA" id="ARBA00023180"/>
    </source>
</evidence>
<dbReference type="PANTHER" id="PTHR11506:SF35">
    <property type="entry name" value="LYSOSOME-ASSOCIATED MEMBRANE GLYCOPROTEIN 5"/>
    <property type="match status" value="1"/>
</dbReference>
<keyword evidence="5 7" id="KW-0472">Membrane</keyword>
<keyword evidence="6" id="KW-0325">Glycoprotein</keyword>
<evidence type="ECO:0000256" key="4">
    <source>
        <dbReference type="ARBA" id="ARBA00022989"/>
    </source>
</evidence>
<protein>
    <recommendedName>
        <fullName evidence="11">Lysosome-associated membrane glycoprotein 2-like transmembrane domain-containing protein</fullName>
    </recommendedName>
</protein>
<feature type="domain" description="Lysosome-associated membrane glycoprotein 2-like transmembrane" evidence="11">
    <location>
        <begin position="187"/>
        <end position="218"/>
    </location>
</feature>
<feature type="compositionally biased region" description="Low complexity" evidence="8">
    <location>
        <begin position="31"/>
        <end position="52"/>
    </location>
</feature>
<feature type="region of interest" description="Disordered" evidence="8">
    <location>
        <begin position="31"/>
        <end position="79"/>
    </location>
</feature>
<dbReference type="Proteomes" id="UP000807504">
    <property type="component" value="Unassembled WGS sequence"/>
</dbReference>
<sequence>MGFIQSTFFGLVLLCAFGSVILQETTSEPPITTSTIASTTTETPTSETTSKPTDPPTTLPPSTTTVPASTTPKPPLPEVGSWNISDGNVTCIRAELQIGFNIILGGVEESFVLSPNASDSGSECQAPNGTQAKVGNSFRCKTTDTILMGNATMQVYYIHIQAFGTAEDNGFNTAEECEADDKVSDIIPIAVGCALAALIIIVLIAYLVGRRRSRQKGYTSV</sequence>
<dbReference type="InterPro" id="IPR002000">
    <property type="entry name" value="Lysosome-assoc_membr_glycop"/>
</dbReference>
<reference evidence="12" key="1">
    <citation type="journal article" date="2020" name="bioRxiv">
        <title>Chromosome-level reference genome of the European wasp spider Argiope bruennichi: a resource for studies on range expansion and evolutionary adaptation.</title>
        <authorList>
            <person name="Sheffer M.M."/>
            <person name="Hoppe A."/>
            <person name="Krehenwinkel H."/>
            <person name="Uhl G."/>
            <person name="Kuss A.W."/>
            <person name="Jensen L."/>
            <person name="Jensen C."/>
            <person name="Gillespie R.G."/>
            <person name="Hoff K.J."/>
            <person name="Prost S."/>
        </authorList>
    </citation>
    <scope>NUCLEOTIDE SEQUENCE</scope>
</reference>
<feature type="disulfide bond" evidence="7">
    <location>
        <begin position="140"/>
        <end position="177"/>
    </location>
</feature>
<dbReference type="InterPro" id="IPR048524">
    <property type="entry name" value="Lamp2-like_TM"/>
</dbReference>
<dbReference type="EMBL" id="JABXBU010000003">
    <property type="protein sequence ID" value="KAF8792386.1"/>
    <property type="molecule type" value="Genomic_DNA"/>
</dbReference>
<feature type="chain" id="PRO_5035922971" description="Lysosome-associated membrane glycoprotein 2-like transmembrane domain-containing protein" evidence="10">
    <location>
        <begin position="23"/>
        <end position="221"/>
    </location>
</feature>
<reference evidence="12" key="2">
    <citation type="submission" date="2020-06" db="EMBL/GenBank/DDBJ databases">
        <authorList>
            <person name="Sheffer M."/>
        </authorList>
    </citation>
    <scope>NUCLEOTIDE SEQUENCE</scope>
</reference>
<evidence type="ECO:0000256" key="1">
    <source>
        <dbReference type="ARBA" id="ARBA00004251"/>
    </source>
</evidence>
<evidence type="ECO:0000256" key="10">
    <source>
        <dbReference type="SAM" id="SignalP"/>
    </source>
</evidence>
<evidence type="ECO:0000256" key="9">
    <source>
        <dbReference type="SAM" id="Phobius"/>
    </source>
</evidence>
<evidence type="ECO:0000256" key="7">
    <source>
        <dbReference type="PROSITE-ProRule" id="PRU00740"/>
    </source>
</evidence>
<feature type="compositionally biased region" description="Low complexity" evidence="8">
    <location>
        <begin position="60"/>
        <end position="71"/>
    </location>
</feature>
<feature type="transmembrane region" description="Helical" evidence="9">
    <location>
        <begin position="186"/>
        <end position="208"/>
    </location>
</feature>
<accession>A0A8T0FNA0</accession>
<dbReference type="AlphaFoldDB" id="A0A8T0FNA0"/>
<feature type="signal peptide" evidence="10">
    <location>
        <begin position="1"/>
        <end position="22"/>
    </location>
</feature>
<evidence type="ECO:0000259" key="11">
    <source>
        <dbReference type="Pfam" id="PF21222"/>
    </source>
</evidence>
<keyword evidence="13" id="KW-1185">Reference proteome</keyword>
<dbReference type="Pfam" id="PF21222">
    <property type="entry name" value="Lamp2_2nd"/>
    <property type="match status" value="1"/>
</dbReference>
<evidence type="ECO:0000256" key="5">
    <source>
        <dbReference type="ARBA" id="ARBA00023136"/>
    </source>
</evidence>
<dbReference type="GO" id="GO:0072594">
    <property type="term" value="P:establishment of protein localization to organelle"/>
    <property type="evidence" value="ECO:0007669"/>
    <property type="project" value="TreeGrafter"/>
</dbReference>
<keyword evidence="4 9" id="KW-1133">Transmembrane helix</keyword>
<evidence type="ECO:0000256" key="2">
    <source>
        <dbReference type="ARBA" id="ARBA00022692"/>
    </source>
</evidence>
<dbReference type="GO" id="GO:0005765">
    <property type="term" value="C:lysosomal membrane"/>
    <property type="evidence" value="ECO:0007669"/>
    <property type="project" value="TreeGrafter"/>
</dbReference>
<name>A0A8T0FNA0_ARGBR</name>
<dbReference type="GO" id="GO:0005886">
    <property type="term" value="C:plasma membrane"/>
    <property type="evidence" value="ECO:0007669"/>
    <property type="project" value="TreeGrafter"/>
</dbReference>
<comment type="caution">
    <text evidence="12">The sequence shown here is derived from an EMBL/GenBank/DDBJ whole genome shotgun (WGS) entry which is preliminary data.</text>
</comment>
<organism evidence="12 13">
    <name type="scientific">Argiope bruennichi</name>
    <name type="common">Wasp spider</name>
    <name type="synonym">Aranea bruennichi</name>
    <dbReference type="NCBI Taxonomy" id="94029"/>
    <lineage>
        <taxon>Eukaryota</taxon>
        <taxon>Metazoa</taxon>
        <taxon>Ecdysozoa</taxon>
        <taxon>Arthropoda</taxon>
        <taxon>Chelicerata</taxon>
        <taxon>Arachnida</taxon>
        <taxon>Araneae</taxon>
        <taxon>Araneomorphae</taxon>
        <taxon>Entelegynae</taxon>
        <taxon>Araneoidea</taxon>
        <taxon>Araneidae</taxon>
        <taxon>Argiope</taxon>
    </lineage>
</organism>
<evidence type="ECO:0000256" key="8">
    <source>
        <dbReference type="SAM" id="MobiDB-lite"/>
    </source>
</evidence>
<comment type="subcellular location">
    <subcellularLocation>
        <location evidence="1">Cell membrane</location>
        <topology evidence="1">Single-pass type I membrane protein</topology>
    </subcellularLocation>
    <subcellularLocation>
        <location evidence="7">Membrane</location>
        <topology evidence="7">Single-pass type I membrane protein</topology>
    </subcellularLocation>
</comment>
<comment type="similarity">
    <text evidence="7">Belongs to the LAMP family.</text>
</comment>
<dbReference type="PROSITE" id="PS51407">
    <property type="entry name" value="LAMP_3"/>
    <property type="match status" value="1"/>
</dbReference>
<comment type="caution">
    <text evidence="7">Lacks conserved residue(s) required for the propagation of feature annotation.</text>
</comment>
<evidence type="ECO:0000313" key="13">
    <source>
        <dbReference type="Proteomes" id="UP000807504"/>
    </source>
</evidence>
<evidence type="ECO:0000313" key="12">
    <source>
        <dbReference type="EMBL" id="KAF8792386.1"/>
    </source>
</evidence>
<keyword evidence="2 7" id="KW-0812">Transmembrane</keyword>
<keyword evidence="3 10" id="KW-0732">Signal</keyword>
<gene>
    <name evidence="12" type="ORF">HNY73_003989</name>
</gene>
<dbReference type="Gene3D" id="2.40.160.110">
    <property type="match status" value="1"/>
</dbReference>
<dbReference type="PANTHER" id="PTHR11506">
    <property type="entry name" value="LYSOSOME-ASSOCIATED MEMBRANE GLYCOPROTEIN"/>
    <property type="match status" value="1"/>
</dbReference>
<dbReference type="CDD" id="cd12087">
    <property type="entry name" value="TM_EGFR-like"/>
    <property type="match status" value="1"/>
</dbReference>
<keyword evidence="7" id="KW-1015">Disulfide bond</keyword>
<dbReference type="GO" id="GO:0031902">
    <property type="term" value="C:late endosome membrane"/>
    <property type="evidence" value="ECO:0007669"/>
    <property type="project" value="TreeGrafter"/>
</dbReference>